<feature type="transmembrane region" description="Helical" evidence="7">
    <location>
        <begin position="353"/>
        <end position="375"/>
    </location>
</feature>
<accession>A0A2S6HXJ7</accession>
<dbReference type="AlphaFoldDB" id="A0A2S6HXJ7"/>
<dbReference type="Pfam" id="PF02687">
    <property type="entry name" value="FtsX"/>
    <property type="match status" value="2"/>
</dbReference>
<dbReference type="PANTHER" id="PTHR30489:SF0">
    <property type="entry name" value="LIPOPROTEIN-RELEASING SYSTEM TRANSMEMBRANE PROTEIN LOLE"/>
    <property type="match status" value="1"/>
</dbReference>
<feature type="transmembrane region" description="Helical" evidence="7">
    <location>
        <begin position="21"/>
        <end position="44"/>
    </location>
</feature>
<comment type="similarity">
    <text evidence="2">Belongs to the ABC-4 integral membrane protein family. LolC/E subfamily.</text>
</comment>
<gene>
    <name evidence="10" type="ORF">BXY41_102335</name>
</gene>
<dbReference type="InterPro" id="IPR025857">
    <property type="entry name" value="MacB_PCD"/>
</dbReference>
<dbReference type="GO" id="GO:0098797">
    <property type="term" value="C:plasma membrane protein complex"/>
    <property type="evidence" value="ECO:0007669"/>
    <property type="project" value="TreeGrafter"/>
</dbReference>
<dbReference type="Pfam" id="PF12704">
    <property type="entry name" value="MacB_PCD"/>
    <property type="match status" value="1"/>
</dbReference>
<feature type="transmembrane region" description="Helical" evidence="7">
    <location>
        <begin position="702"/>
        <end position="728"/>
    </location>
</feature>
<dbReference type="RefSeq" id="WP_104435318.1">
    <property type="nucleotide sequence ID" value="NZ_PTJA01000002.1"/>
</dbReference>
<dbReference type="InterPro" id="IPR051447">
    <property type="entry name" value="Lipoprotein-release_system"/>
</dbReference>
<evidence type="ECO:0000313" key="10">
    <source>
        <dbReference type="EMBL" id="PPK82645.1"/>
    </source>
</evidence>
<evidence type="ECO:0000256" key="1">
    <source>
        <dbReference type="ARBA" id="ARBA00004651"/>
    </source>
</evidence>
<evidence type="ECO:0000256" key="2">
    <source>
        <dbReference type="ARBA" id="ARBA00005236"/>
    </source>
</evidence>
<evidence type="ECO:0000256" key="6">
    <source>
        <dbReference type="ARBA" id="ARBA00023136"/>
    </source>
</evidence>
<name>A0A2S6HXJ7_9FIRM</name>
<keyword evidence="5 7" id="KW-1133">Transmembrane helix</keyword>
<evidence type="ECO:0000313" key="11">
    <source>
        <dbReference type="Proteomes" id="UP000237749"/>
    </source>
</evidence>
<evidence type="ECO:0000256" key="3">
    <source>
        <dbReference type="ARBA" id="ARBA00022475"/>
    </source>
</evidence>
<feature type="transmembrane region" description="Helical" evidence="7">
    <location>
        <begin position="313"/>
        <end position="341"/>
    </location>
</feature>
<feature type="transmembrane region" description="Helical" evidence="7">
    <location>
        <begin position="256"/>
        <end position="278"/>
    </location>
</feature>
<feature type="domain" description="MacB-like periplasmic core" evidence="9">
    <location>
        <begin position="22"/>
        <end position="194"/>
    </location>
</feature>
<dbReference type="PANTHER" id="PTHR30489">
    <property type="entry name" value="LIPOPROTEIN-RELEASING SYSTEM TRANSMEMBRANE PROTEIN LOLE"/>
    <property type="match status" value="1"/>
</dbReference>
<keyword evidence="6 7" id="KW-0472">Membrane</keyword>
<evidence type="ECO:0000256" key="7">
    <source>
        <dbReference type="SAM" id="Phobius"/>
    </source>
</evidence>
<dbReference type="GO" id="GO:0044874">
    <property type="term" value="P:lipoprotein localization to outer membrane"/>
    <property type="evidence" value="ECO:0007669"/>
    <property type="project" value="TreeGrafter"/>
</dbReference>
<keyword evidence="11" id="KW-1185">Reference proteome</keyword>
<evidence type="ECO:0000256" key="5">
    <source>
        <dbReference type="ARBA" id="ARBA00022989"/>
    </source>
</evidence>
<feature type="domain" description="ABC3 transporter permease C-terminal" evidence="8">
    <location>
        <begin position="264"/>
        <end position="386"/>
    </location>
</feature>
<dbReference type="InterPro" id="IPR003838">
    <property type="entry name" value="ABC3_permease_C"/>
</dbReference>
<dbReference type="OrthoDB" id="9793166at2"/>
<comment type="subcellular location">
    <subcellularLocation>
        <location evidence="1">Cell membrane</location>
        <topology evidence="1">Multi-pass membrane protein</topology>
    </subcellularLocation>
</comment>
<evidence type="ECO:0000259" key="8">
    <source>
        <dbReference type="Pfam" id="PF02687"/>
    </source>
</evidence>
<evidence type="ECO:0000256" key="4">
    <source>
        <dbReference type="ARBA" id="ARBA00022692"/>
    </source>
</evidence>
<dbReference type="EMBL" id="PTJA01000002">
    <property type="protein sequence ID" value="PPK82645.1"/>
    <property type="molecule type" value="Genomic_DNA"/>
</dbReference>
<evidence type="ECO:0000259" key="9">
    <source>
        <dbReference type="Pfam" id="PF12704"/>
    </source>
</evidence>
<feature type="domain" description="ABC3 transporter permease C-terminal" evidence="8">
    <location>
        <begin position="662"/>
        <end position="779"/>
    </location>
</feature>
<feature type="transmembrane region" description="Helical" evidence="7">
    <location>
        <begin position="428"/>
        <end position="449"/>
    </location>
</feature>
<proteinExistence type="inferred from homology"/>
<organism evidence="10 11">
    <name type="scientific">Lacrimispora xylanisolvens</name>
    <dbReference type="NCBI Taxonomy" id="384636"/>
    <lineage>
        <taxon>Bacteria</taxon>
        <taxon>Bacillati</taxon>
        <taxon>Bacillota</taxon>
        <taxon>Clostridia</taxon>
        <taxon>Lachnospirales</taxon>
        <taxon>Lachnospiraceae</taxon>
        <taxon>Lacrimispora</taxon>
    </lineage>
</organism>
<dbReference type="Proteomes" id="UP000237749">
    <property type="component" value="Unassembled WGS sequence"/>
</dbReference>
<feature type="transmembrane region" description="Helical" evidence="7">
    <location>
        <begin position="652"/>
        <end position="682"/>
    </location>
</feature>
<keyword evidence="4 7" id="KW-0812">Transmembrane</keyword>
<feature type="transmembrane region" description="Helical" evidence="7">
    <location>
        <begin position="748"/>
        <end position="767"/>
    </location>
</feature>
<protein>
    <submittedName>
        <fullName evidence="10">Putative ABC transport system permease protein</fullName>
    </submittedName>
</protein>
<sequence length="786" mass="86428">MKSYLDLVPISAKVHKRQNRMSVFCIVLAVFLVTTIFGMADMFIRSQIMQARIEDGNWHVMFRNINEEQATLISARPEVTASSWYGVLNFRGEQGYTVSGKNVIIVGSDKDWITKMQTHDIQDGDFPQNDHEAMVTENAKTMLGLQIGDSISVYGPDGTSYKFMISGFTKNAAKTMKEDSYAVCLTTQAFRSLYPGVSNGQPAEYNSIFFVQFSTHSNIRSTIADMKSQLGLSDEQVSENTKLLGLLGQSGNSFMMQIYCSAAVLFLLVLLAGIMMIASSLNSNVAQRTEFFGMIRCIGATPKQLMRFVRREALGWCKFAIPSGISLGAVIIWILCALLRFLSPEYFAEMPVFGISLPSIMAGICVGILTVLLAARSPAKRAAGVSPLAAVSGNANSLQPVRKAANTTLFKIDTVLGFHHAKASKKNFILMVASFSLSIILFLGFSVTIDFMHHSLTPLKPWTPDLSIVSPNNTCSVPGSLLEKLKENPAVKQVYGRMFAYNVPITVNGQEKKVDLISYEENQFRWAKNYLLDGSFNSVQQKNNTGLIVFKPQNTIKTGDTVSLHIGGQTADIKIVGSLSSSPFNNAPDIGTIICSENTFRQLTGKTNYTIIDLKLSKNATEADVDEIHRTVGMDVTFSDERSGNRSVIGSYYSFGLFIYGFMALIALITIFNIVNSIAMSVSSRMKQYGAFRAIGLSNRQLINMIVAEASAYAITGCIFGSIFGLMLNQFLYAKLVTSHWGEQWNVPFIQMAIIITIVLLSVILAVRGPVKRICHMSIADSISAQ</sequence>
<comment type="caution">
    <text evidence="10">The sequence shown here is derived from an EMBL/GenBank/DDBJ whole genome shotgun (WGS) entry which is preliminary data.</text>
</comment>
<keyword evidence="3" id="KW-1003">Cell membrane</keyword>
<reference evidence="10 11" key="1">
    <citation type="submission" date="2018-02" db="EMBL/GenBank/DDBJ databases">
        <title>Genomic Encyclopedia of Archaeal and Bacterial Type Strains, Phase II (KMG-II): from individual species to whole genera.</title>
        <authorList>
            <person name="Goeker M."/>
        </authorList>
    </citation>
    <scope>NUCLEOTIDE SEQUENCE [LARGE SCALE GENOMIC DNA]</scope>
    <source>
        <strain evidence="10 11">DSM 3808</strain>
    </source>
</reference>